<dbReference type="GO" id="GO:0016791">
    <property type="term" value="F:phosphatase activity"/>
    <property type="evidence" value="ECO:0007669"/>
    <property type="project" value="TreeGrafter"/>
</dbReference>
<reference evidence="1 2" key="1">
    <citation type="journal article" date="2016" name="Front. Microbiol.">
        <title>Comprehensive Phylogenetic Analysis of Bovine Non-aureus Staphylococci Species Based on Whole-Genome Sequencing.</title>
        <authorList>
            <person name="Naushad S."/>
            <person name="Barkema H.W."/>
            <person name="Luby C."/>
            <person name="Condas L.A."/>
            <person name="Nobrega D.B."/>
            <person name="Carson D.A."/>
            <person name="De Buck J."/>
        </authorList>
    </citation>
    <scope>NUCLEOTIDE SEQUENCE [LARGE SCALE GENOMIC DNA]</scope>
    <source>
        <strain evidence="1 2">SNUC 1231</strain>
    </source>
</reference>
<dbReference type="Pfam" id="PF08282">
    <property type="entry name" value="Hydrolase_3"/>
    <property type="match status" value="1"/>
</dbReference>
<comment type="caution">
    <text evidence="1">The sequence shown here is derived from an EMBL/GenBank/DDBJ whole genome shotgun (WGS) entry which is preliminary data.</text>
</comment>
<sequence length="268" mass="29584">MSEYKVIVMDMDDTLMNTNNEVSPETAAYLIEAQSQGYKVILASGRPTEGMLPTAKLLQLHQNNSYVISYNGGKTINVSNEQVEVSRSISKENFDLIVDYCRENKLFVLTYDGGYIIYEGEHEYMNIESELTGLPMKRVDNIKDYIQTEVPKAMGVDYVPNVTALNIELAGHFNEDVDVTTSKPYFLEFMAKDVSKGNAVTALCDKLGYNLSQVIAFGDSSNDISMLEVVGYAVAMDNANDAVKAVADEVTLSNGENGIPHALKTLLK</sequence>
<dbReference type="InterPro" id="IPR023214">
    <property type="entry name" value="HAD_sf"/>
</dbReference>
<name>A0A9Q6MV72_9STAP</name>
<dbReference type="Gene3D" id="3.30.1240.10">
    <property type="match status" value="1"/>
</dbReference>
<dbReference type="SFLD" id="SFLDG01144">
    <property type="entry name" value="C2.B.4:_PGP_Like"/>
    <property type="match status" value="1"/>
</dbReference>
<evidence type="ECO:0000313" key="1">
    <source>
        <dbReference type="EMBL" id="PTI75678.1"/>
    </source>
</evidence>
<dbReference type="CDD" id="cd07516">
    <property type="entry name" value="HAD_Pase"/>
    <property type="match status" value="1"/>
</dbReference>
<dbReference type="NCBIfam" id="TIGR01484">
    <property type="entry name" value="HAD-SF-IIB"/>
    <property type="match status" value="1"/>
</dbReference>
<dbReference type="InterPro" id="IPR006379">
    <property type="entry name" value="HAD-SF_hydro_IIB"/>
</dbReference>
<keyword evidence="1" id="KW-0378">Hydrolase</keyword>
<protein>
    <submittedName>
        <fullName evidence="1">Cof-type HAD-IIB family hydrolase</fullName>
    </submittedName>
</protein>
<dbReference type="EMBL" id="PZFQ01000018">
    <property type="protein sequence ID" value="PTI75678.1"/>
    <property type="molecule type" value="Genomic_DNA"/>
</dbReference>
<dbReference type="PANTHER" id="PTHR10000:SF8">
    <property type="entry name" value="HAD SUPERFAMILY HYDROLASE-LIKE, TYPE 3"/>
    <property type="match status" value="1"/>
</dbReference>
<dbReference type="SUPFAM" id="SSF56784">
    <property type="entry name" value="HAD-like"/>
    <property type="match status" value="1"/>
</dbReference>
<organism evidence="1 2">
    <name type="scientific">Staphylococcus succinus</name>
    <dbReference type="NCBI Taxonomy" id="61015"/>
    <lineage>
        <taxon>Bacteria</taxon>
        <taxon>Bacillati</taxon>
        <taxon>Bacillota</taxon>
        <taxon>Bacilli</taxon>
        <taxon>Bacillales</taxon>
        <taxon>Staphylococcaceae</taxon>
        <taxon>Staphylococcus</taxon>
    </lineage>
</organism>
<dbReference type="RefSeq" id="WP_107545026.1">
    <property type="nucleotide sequence ID" value="NZ_PZFO01000043.1"/>
</dbReference>
<dbReference type="Gene3D" id="3.40.50.1000">
    <property type="entry name" value="HAD superfamily/HAD-like"/>
    <property type="match status" value="1"/>
</dbReference>
<gene>
    <name evidence="1" type="ORF">BU058_06940</name>
</gene>
<dbReference type="InterPro" id="IPR036412">
    <property type="entry name" value="HAD-like_sf"/>
</dbReference>
<dbReference type="SFLD" id="SFLDG01140">
    <property type="entry name" value="C2.B:_Phosphomannomutase_and_P"/>
    <property type="match status" value="1"/>
</dbReference>
<dbReference type="PANTHER" id="PTHR10000">
    <property type="entry name" value="PHOSPHOSERINE PHOSPHATASE"/>
    <property type="match status" value="1"/>
</dbReference>
<proteinExistence type="predicted"/>
<dbReference type="GO" id="GO:0000287">
    <property type="term" value="F:magnesium ion binding"/>
    <property type="evidence" value="ECO:0007669"/>
    <property type="project" value="TreeGrafter"/>
</dbReference>
<dbReference type="GO" id="GO:0005829">
    <property type="term" value="C:cytosol"/>
    <property type="evidence" value="ECO:0007669"/>
    <property type="project" value="TreeGrafter"/>
</dbReference>
<dbReference type="InterPro" id="IPR000150">
    <property type="entry name" value="Cof"/>
</dbReference>
<dbReference type="NCBIfam" id="TIGR00099">
    <property type="entry name" value="Cof-subfamily"/>
    <property type="match status" value="1"/>
</dbReference>
<evidence type="ECO:0000313" key="2">
    <source>
        <dbReference type="Proteomes" id="UP000241960"/>
    </source>
</evidence>
<dbReference type="Proteomes" id="UP000241960">
    <property type="component" value="Unassembled WGS sequence"/>
</dbReference>
<dbReference type="AlphaFoldDB" id="A0A9Q6MV72"/>
<accession>A0A9Q6MV72</accession>
<dbReference type="SFLD" id="SFLDS00003">
    <property type="entry name" value="Haloacid_Dehalogenase"/>
    <property type="match status" value="1"/>
</dbReference>